<dbReference type="EMBL" id="VWAQ01000003">
    <property type="protein sequence ID" value="KAA5209440.1"/>
    <property type="molecule type" value="Genomic_DNA"/>
</dbReference>
<comment type="caution">
    <text evidence="3">The sequence shown here is derived from an EMBL/GenBank/DDBJ whole genome shotgun (WGS) entry which is preliminary data.</text>
</comment>
<evidence type="ECO:0000313" key="4">
    <source>
        <dbReference type="EMBL" id="TWV68772.1"/>
    </source>
</evidence>
<dbReference type="Proteomes" id="UP000318041">
    <property type="component" value="Unassembled WGS sequence"/>
</dbReference>
<accession>A0A5C6HBR3</accession>
<reference evidence="6 7" key="1">
    <citation type="journal article" date="2019" name="Nat. Med.">
        <title>A library of human gut bacterial isolates paired with longitudinal multiomics data enables mechanistic microbiome research.</title>
        <authorList>
            <person name="Poyet M."/>
            <person name="Groussin M."/>
            <person name="Gibbons S.M."/>
            <person name="Avila-Pacheco J."/>
            <person name="Jiang X."/>
            <person name="Kearney S.M."/>
            <person name="Perrotta A.R."/>
            <person name="Berdy B."/>
            <person name="Zhao S."/>
            <person name="Lieberman T.D."/>
            <person name="Swanson P.K."/>
            <person name="Smith M."/>
            <person name="Roesemann S."/>
            <person name="Alexander J.E."/>
            <person name="Rich S.A."/>
            <person name="Livny J."/>
            <person name="Vlamakis H."/>
            <person name="Clish C."/>
            <person name="Bullock K."/>
            <person name="Deik A."/>
            <person name="Scott J."/>
            <person name="Pierce K.A."/>
            <person name="Xavier R.J."/>
            <person name="Alm E.J."/>
        </authorList>
    </citation>
    <scope>NUCLEOTIDE SEQUENCE [LARGE SCALE GENOMIC DNA]</scope>
    <source>
        <strain evidence="3 6">BIOML-A1</strain>
        <strain evidence="2 7">BIOML-A7</strain>
    </source>
</reference>
<feature type="region of interest" description="Disordered" evidence="1">
    <location>
        <begin position="1"/>
        <end position="50"/>
    </location>
</feature>
<dbReference type="EMBL" id="VOHY01000020">
    <property type="protein sequence ID" value="TWV68772.1"/>
    <property type="molecule type" value="Genomic_DNA"/>
</dbReference>
<feature type="compositionally biased region" description="Basic and acidic residues" evidence="1">
    <location>
        <begin position="18"/>
        <end position="28"/>
    </location>
</feature>
<evidence type="ECO:0000256" key="1">
    <source>
        <dbReference type="SAM" id="MobiDB-lite"/>
    </source>
</evidence>
<dbReference type="AlphaFoldDB" id="A0A5C6HBR3"/>
<dbReference type="Proteomes" id="UP000429838">
    <property type="component" value="Unassembled WGS sequence"/>
</dbReference>
<dbReference type="EMBL" id="VWAW01000001">
    <property type="protein sequence ID" value="KAA5178515.1"/>
    <property type="molecule type" value="Genomic_DNA"/>
</dbReference>
<gene>
    <name evidence="3" type="ORF">F2Z25_04595</name>
    <name evidence="2" type="ORF">F2Z29_00425</name>
    <name evidence="4" type="ORF">FSA08_20410</name>
</gene>
<evidence type="ECO:0000313" key="6">
    <source>
        <dbReference type="Proteomes" id="UP000429838"/>
    </source>
</evidence>
<reference evidence="4 5" key="2">
    <citation type="submission" date="2019-08" db="EMBL/GenBank/DDBJ databases">
        <title>Genome sequencing of Bacteroides fragilis Sample_iSURF_9.</title>
        <authorList>
            <person name="Chandler J.E."/>
            <person name="Ruoff K.L."/>
            <person name="Price C.E."/>
            <person name="Valls R.A."/>
            <person name="O'Toole G.A."/>
        </authorList>
    </citation>
    <scope>NUCLEOTIDE SEQUENCE [LARGE SCALE GENOMIC DNA]</scope>
    <source>
        <strain evidence="4 5">CFPLTA004_1B</strain>
    </source>
</reference>
<evidence type="ECO:0000313" key="7">
    <source>
        <dbReference type="Proteomes" id="UP000436803"/>
    </source>
</evidence>
<evidence type="ECO:0000313" key="2">
    <source>
        <dbReference type="EMBL" id="KAA5178515.1"/>
    </source>
</evidence>
<dbReference type="Proteomes" id="UP000436803">
    <property type="component" value="Unassembled WGS sequence"/>
</dbReference>
<proteinExistence type="predicted"/>
<protein>
    <submittedName>
        <fullName evidence="3">Uncharacterized protein</fullName>
    </submittedName>
</protein>
<name>A0A5C6HBR3_BACFG</name>
<evidence type="ECO:0000313" key="3">
    <source>
        <dbReference type="EMBL" id="KAA5209440.1"/>
    </source>
</evidence>
<evidence type="ECO:0000313" key="5">
    <source>
        <dbReference type="Proteomes" id="UP000318041"/>
    </source>
</evidence>
<organism evidence="3 6">
    <name type="scientific">Bacteroides fragilis</name>
    <dbReference type="NCBI Taxonomy" id="817"/>
    <lineage>
        <taxon>Bacteria</taxon>
        <taxon>Pseudomonadati</taxon>
        <taxon>Bacteroidota</taxon>
        <taxon>Bacteroidia</taxon>
        <taxon>Bacteroidales</taxon>
        <taxon>Bacteroidaceae</taxon>
        <taxon>Bacteroides</taxon>
    </lineage>
</organism>
<sequence length="50" mass="5709">MLCQRGENALLKGNGRPLPKEKSHDPKKAVSLPKRKNLLSEREQSLQQKK</sequence>